<organism evidence="2 3">
    <name type="scientific">Rhipicephalus sanguineus</name>
    <name type="common">Brown dog tick</name>
    <name type="synonym">Ixodes sanguineus</name>
    <dbReference type="NCBI Taxonomy" id="34632"/>
    <lineage>
        <taxon>Eukaryota</taxon>
        <taxon>Metazoa</taxon>
        <taxon>Ecdysozoa</taxon>
        <taxon>Arthropoda</taxon>
        <taxon>Chelicerata</taxon>
        <taxon>Arachnida</taxon>
        <taxon>Acari</taxon>
        <taxon>Parasitiformes</taxon>
        <taxon>Ixodida</taxon>
        <taxon>Ixodoidea</taxon>
        <taxon>Ixodidae</taxon>
        <taxon>Rhipicephalinae</taxon>
        <taxon>Rhipicephalus</taxon>
        <taxon>Rhipicephalus</taxon>
    </lineage>
</organism>
<dbReference type="AlphaFoldDB" id="A0A9D4Q7Y1"/>
<feature type="region of interest" description="Disordered" evidence="1">
    <location>
        <begin position="241"/>
        <end position="286"/>
    </location>
</feature>
<gene>
    <name evidence="2" type="ORF">HPB52_023918</name>
</gene>
<proteinExistence type="predicted"/>
<dbReference type="VEuPathDB" id="VectorBase:RSAN_051008"/>
<dbReference type="EMBL" id="JABSTV010001248">
    <property type="protein sequence ID" value="KAH7970029.1"/>
    <property type="molecule type" value="Genomic_DNA"/>
</dbReference>
<dbReference type="Proteomes" id="UP000821837">
    <property type="component" value="Unassembled WGS sequence"/>
</dbReference>
<sequence length="431" mass="47502">MPDFSLCGLWEAPRRKVDGQHQEAQWWTGGWVLVGMGVPPPCACLCVWGTQESGALMAGGAGREDDWQMPCLEPSPERRSVRSAAKRWGPRSPEMPMLVPAGPAEEAEEVVSRQTQLLLSRFQGSVEVDSIDGLDFFSFSSVEDLNEFARSMDQLLEEQYHEPRSPDESVPSSVARSGAADEEWRETDWTEERQPVVVLPRKTTDITKIKGWRRKAFGPDQTADQAADHTTRWVMDQMNEQAWRQEEEEKQEPPALMTRRATAAAAAAAAAASGGQQSASNQAAPQPEARIMIDKVKQENVQAAEVSLSKGVRCAFLSAKLDEFLQHQSELRVGQLAQFNPNILPLPEGQGVLALRNPVLASQPPEGASRQLVVRCVCIRTASLSVPAARQEMDDGNGKRKRKTITIEQKAAMLKAVESSVKKKKLPKISA</sequence>
<name>A0A9D4Q7Y1_RHISA</name>
<protein>
    <submittedName>
        <fullName evidence="2">Uncharacterized protein</fullName>
    </submittedName>
</protein>
<feature type="region of interest" description="Disordered" evidence="1">
    <location>
        <begin position="160"/>
        <end position="188"/>
    </location>
</feature>
<evidence type="ECO:0000313" key="2">
    <source>
        <dbReference type="EMBL" id="KAH7970029.1"/>
    </source>
</evidence>
<reference evidence="2" key="1">
    <citation type="journal article" date="2020" name="Cell">
        <title>Large-Scale Comparative Analyses of Tick Genomes Elucidate Their Genetic Diversity and Vector Capacities.</title>
        <authorList>
            <consortium name="Tick Genome and Microbiome Consortium (TIGMIC)"/>
            <person name="Jia N."/>
            <person name="Wang J."/>
            <person name="Shi W."/>
            <person name="Du L."/>
            <person name="Sun Y."/>
            <person name="Zhan W."/>
            <person name="Jiang J.F."/>
            <person name="Wang Q."/>
            <person name="Zhang B."/>
            <person name="Ji P."/>
            <person name="Bell-Sakyi L."/>
            <person name="Cui X.M."/>
            <person name="Yuan T.T."/>
            <person name="Jiang B.G."/>
            <person name="Yang W.F."/>
            <person name="Lam T.T."/>
            <person name="Chang Q.C."/>
            <person name="Ding S.J."/>
            <person name="Wang X.J."/>
            <person name="Zhu J.G."/>
            <person name="Ruan X.D."/>
            <person name="Zhao L."/>
            <person name="Wei J.T."/>
            <person name="Ye R.Z."/>
            <person name="Que T.C."/>
            <person name="Du C.H."/>
            <person name="Zhou Y.H."/>
            <person name="Cheng J.X."/>
            <person name="Dai P.F."/>
            <person name="Guo W.B."/>
            <person name="Han X.H."/>
            <person name="Huang E.J."/>
            <person name="Li L.F."/>
            <person name="Wei W."/>
            <person name="Gao Y.C."/>
            <person name="Liu J.Z."/>
            <person name="Shao H.Z."/>
            <person name="Wang X."/>
            <person name="Wang C.C."/>
            <person name="Yang T.C."/>
            <person name="Huo Q.B."/>
            <person name="Li W."/>
            <person name="Chen H.Y."/>
            <person name="Chen S.E."/>
            <person name="Zhou L.G."/>
            <person name="Ni X.B."/>
            <person name="Tian J.H."/>
            <person name="Sheng Y."/>
            <person name="Liu T."/>
            <person name="Pan Y.S."/>
            <person name="Xia L.Y."/>
            <person name="Li J."/>
            <person name="Zhao F."/>
            <person name="Cao W.C."/>
        </authorList>
    </citation>
    <scope>NUCLEOTIDE SEQUENCE</scope>
    <source>
        <strain evidence="2">Rsan-2018</strain>
    </source>
</reference>
<keyword evidence="3" id="KW-1185">Reference proteome</keyword>
<comment type="caution">
    <text evidence="2">The sequence shown here is derived from an EMBL/GenBank/DDBJ whole genome shotgun (WGS) entry which is preliminary data.</text>
</comment>
<feature type="region of interest" description="Disordered" evidence="1">
    <location>
        <begin position="71"/>
        <end position="96"/>
    </location>
</feature>
<evidence type="ECO:0000313" key="3">
    <source>
        <dbReference type="Proteomes" id="UP000821837"/>
    </source>
</evidence>
<feature type="compositionally biased region" description="Low complexity" evidence="1">
    <location>
        <begin position="261"/>
        <end position="284"/>
    </location>
</feature>
<accession>A0A9D4Q7Y1</accession>
<evidence type="ECO:0000256" key="1">
    <source>
        <dbReference type="SAM" id="MobiDB-lite"/>
    </source>
</evidence>
<reference evidence="2" key="2">
    <citation type="submission" date="2021-09" db="EMBL/GenBank/DDBJ databases">
        <authorList>
            <person name="Jia N."/>
            <person name="Wang J."/>
            <person name="Shi W."/>
            <person name="Du L."/>
            <person name="Sun Y."/>
            <person name="Zhan W."/>
            <person name="Jiang J."/>
            <person name="Wang Q."/>
            <person name="Zhang B."/>
            <person name="Ji P."/>
            <person name="Sakyi L.B."/>
            <person name="Cui X."/>
            <person name="Yuan T."/>
            <person name="Jiang B."/>
            <person name="Yang W."/>
            <person name="Lam T.T.-Y."/>
            <person name="Chang Q."/>
            <person name="Ding S."/>
            <person name="Wang X."/>
            <person name="Zhu J."/>
            <person name="Ruan X."/>
            <person name="Zhao L."/>
            <person name="Wei J."/>
            <person name="Que T."/>
            <person name="Du C."/>
            <person name="Cheng J."/>
            <person name="Dai P."/>
            <person name="Han X."/>
            <person name="Huang E."/>
            <person name="Gao Y."/>
            <person name="Liu J."/>
            <person name="Shao H."/>
            <person name="Ye R."/>
            <person name="Li L."/>
            <person name="Wei W."/>
            <person name="Wang X."/>
            <person name="Wang C."/>
            <person name="Huo Q."/>
            <person name="Li W."/>
            <person name="Guo W."/>
            <person name="Chen H."/>
            <person name="Chen S."/>
            <person name="Zhou L."/>
            <person name="Zhou L."/>
            <person name="Ni X."/>
            <person name="Tian J."/>
            <person name="Zhou Y."/>
            <person name="Sheng Y."/>
            <person name="Liu T."/>
            <person name="Pan Y."/>
            <person name="Xia L."/>
            <person name="Li J."/>
            <person name="Zhao F."/>
            <person name="Cao W."/>
        </authorList>
    </citation>
    <scope>NUCLEOTIDE SEQUENCE</scope>
    <source>
        <strain evidence="2">Rsan-2018</strain>
        <tissue evidence="2">Larvae</tissue>
    </source>
</reference>